<dbReference type="InterPro" id="IPR013162">
    <property type="entry name" value="CD80_C2-set"/>
</dbReference>
<protein>
    <recommendedName>
        <fullName evidence="4">Ig-like domain-containing protein</fullName>
    </recommendedName>
</protein>
<feature type="domain" description="Ig-like" evidence="4">
    <location>
        <begin position="342"/>
        <end position="428"/>
    </location>
</feature>
<dbReference type="InterPro" id="IPR003598">
    <property type="entry name" value="Ig_sub2"/>
</dbReference>
<keyword evidence="2" id="KW-0472">Membrane</keyword>
<dbReference type="GO" id="GO:0016020">
    <property type="term" value="C:membrane"/>
    <property type="evidence" value="ECO:0007669"/>
    <property type="project" value="UniProtKB-SubCell"/>
</dbReference>
<dbReference type="SMART" id="SM00409">
    <property type="entry name" value="IG"/>
    <property type="match status" value="3"/>
</dbReference>
<dbReference type="Pfam" id="PF07679">
    <property type="entry name" value="I-set"/>
    <property type="match status" value="1"/>
</dbReference>
<evidence type="ECO:0000313" key="6">
    <source>
        <dbReference type="Proteomes" id="UP000821853"/>
    </source>
</evidence>
<dbReference type="OMA" id="ECHIESN"/>
<dbReference type="AlphaFoldDB" id="A0A9J6G492"/>
<evidence type="ECO:0000256" key="3">
    <source>
        <dbReference type="ARBA" id="ARBA00023157"/>
    </source>
</evidence>
<evidence type="ECO:0000256" key="1">
    <source>
        <dbReference type="ARBA" id="ARBA00004167"/>
    </source>
</evidence>
<keyword evidence="6" id="KW-1185">Reference proteome</keyword>
<dbReference type="InterPro" id="IPR036179">
    <property type="entry name" value="Ig-like_dom_sf"/>
</dbReference>
<evidence type="ECO:0000256" key="2">
    <source>
        <dbReference type="ARBA" id="ARBA00023136"/>
    </source>
</evidence>
<accession>A0A9J6G492</accession>
<dbReference type="SUPFAM" id="SSF48726">
    <property type="entry name" value="Immunoglobulin"/>
    <property type="match status" value="3"/>
</dbReference>
<dbReference type="Pfam" id="PF08205">
    <property type="entry name" value="C2-set_2"/>
    <property type="match status" value="1"/>
</dbReference>
<dbReference type="Gene3D" id="2.60.40.10">
    <property type="entry name" value="Immunoglobulins"/>
    <property type="match status" value="3"/>
</dbReference>
<dbReference type="OrthoDB" id="6430706at2759"/>
<dbReference type="SMART" id="SM00408">
    <property type="entry name" value="IGc2"/>
    <property type="match status" value="2"/>
</dbReference>
<dbReference type="PROSITE" id="PS50835">
    <property type="entry name" value="IG_LIKE"/>
    <property type="match status" value="3"/>
</dbReference>
<dbReference type="InterPro" id="IPR013783">
    <property type="entry name" value="Ig-like_fold"/>
</dbReference>
<reference evidence="5 6" key="1">
    <citation type="journal article" date="2020" name="Cell">
        <title>Large-Scale Comparative Analyses of Tick Genomes Elucidate Their Genetic Diversity and Vector Capacities.</title>
        <authorList>
            <consortium name="Tick Genome and Microbiome Consortium (TIGMIC)"/>
            <person name="Jia N."/>
            <person name="Wang J."/>
            <person name="Shi W."/>
            <person name="Du L."/>
            <person name="Sun Y."/>
            <person name="Zhan W."/>
            <person name="Jiang J.F."/>
            <person name="Wang Q."/>
            <person name="Zhang B."/>
            <person name="Ji P."/>
            <person name="Bell-Sakyi L."/>
            <person name="Cui X.M."/>
            <person name="Yuan T.T."/>
            <person name="Jiang B.G."/>
            <person name="Yang W.F."/>
            <person name="Lam T.T."/>
            <person name="Chang Q.C."/>
            <person name="Ding S.J."/>
            <person name="Wang X.J."/>
            <person name="Zhu J.G."/>
            <person name="Ruan X.D."/>
            <person name="Zhao L."/>
            <person name="Wei J.T."/>
            <person name="Ye R.Z."/>
            <person name="Que T.C."/>
            <person name="Du C.H."/>
            <person name="Zhou Y.H."/>
            <person name="Cheng J.X."/>
            <person name="Dai P.F."/>
            <person name="Guo W.B."/>
            <person name="Han X.H."/>
            <person name="Huang E.J."/>
            <person name="Li L.F."/>
            <person name="Wei W."/>
            <person name="Gao Y.C."/>
            <person name="Liu J.Z."/>
            <person name="Shao H.Z."/>
            <person name="Wang X."/>
            <person name="Wang C.C."/>
            <person name="Yang T.C."/>
            <person name="Huo Q.B."/>
            <person name="Li W."/>
            <person name="Chen H.Y."/>
            <person name="Chen S.E."/>
            <person name="Zhou L.G."/>
            <person name="Ni X.B."/>
            <person name="Tian J.H."/>
            <person name="Sheng Y."/>
            <person name="Liu T."/>
            <person name="Pan Y.S."/>
            <person name="Xia L.Y."/>
            <person name="Li J."/>
            <person name="Zhao F."/>
            <person name="Cao W.C."/>
        </authorList>
    </citation>
    <scope>NUCLEOTIDE SEQUENCE [LARGE SCALE GENOMIC DNA]</scope>
    <source>
        <strain evidence="5">HaeL-2018</strain>
    </source>
</reference>
<dbReference type="Proteomes" id="UP000821853">
    <property type="component" value="Chromosome 2"/>
</dbReference>
<proteinExistence type="predicted"/>
<sequence length="449" mass="48859">MFARNKKAGVQHEIKTNAFVAQQLFQCVASTALHGGRDKGSGRRRALTAELENSTVLECLITPATRRCFVADSAPRTTRAWPRPLSREKIMSAPCLRSVFAVPPGDPVILDEDGKQLQGLVGPFNEGDPLQLTCQVEVAFIDPRASIKSILYNKSLSTPIKPIQKGGKPRPAVTWWKDYAQLDESYFFSPDGSLVKNKLEVAAITRNDLLATFTCQAANNNITIPASVSITLDLNLKPLDVTIQPPERPLSANKEVELVCSSSGSRPPATLTWWKGGQQIRPTRDIEEGGSAGGGLSASSSVLLFTPTVDDNNRILSCRAENKAIPGSALEEGWKLEVYYTPMVTLQLGGKLRDSEIQEGRDVYLDCKIVANPYTTDVSWLFDGRELPSNASAGVIVSTQSLVLQRVQRAQRGRYACAATNKEGRGVSSDLYLRVKCECDASALFAVSS</sequence>
<dbReference type="VEuPathDB" id="VectorBase:HLOH_061397"/>
<dbReference type="InterPro" id="IPR007110">
    <property type="entry name" value="Ig-like_dom"/>
</dbReference>
<organism evidence="5 6">
    <name type="scientific">Haemaphysalis longicornis</name>
    <name type="common">Bush tick</name>
    <dbReference type="NCBI Taxonomy" id="44386"/>
    <lineage>
        <taxon>Eukaryota</taxon>
        <taxon>Metazoa</taxon>
        <taxon>Ecdysozoa</taxon>
        <taxon>Arthropoda</taxon>
        <taxon>Chelicerata</taxon>
        <taxon>Arachnida</taxon>
        <taxon>Acari</taxon>
        <taxon>Parasitiformes</taxon>
        <taxon>Ixodida</taxon>
        <taxon>Ixodoidea</taxon>
        <taxon>Ixodidae</taxon>
        <taxon>Haemaphysalinae</taxon>
        <taxon>Haemaphysalis</taxon>
    </lineage>
</organism>
<dbReference type="EMBL" id="JABSTR010000004">
    <property type="protein sequence ID" value="KAH9369244.1"/>
    <property type="molecule type" value="Genomic_DNA"/>
</dbReference>
<gene>
    <name evidence="5" type="ORF">HPB48_003088</name>
</gene>
<evidence type="ECO:0000259" key="4">
    <source>
        <dbReference type="PROSITE" id="PS50835"/>
    </source>
</evidence>
<keyword evidence="3" id="KW-1015">Disulfide bond</keyword>
<comment type="subcellular location">
    <subcellularLocation>
        <location evidence="1">Membrane</location>
        <topology evidence="1">Single-pass membrane protein</topology>
    </subcellularLocation>
</comment>
<dbReference type="InterPro" id="IPR003599">
    <property type="entry name" value="Ig_sub"/>
</dbReference>
<dbReference type="PANTHER" id="PTHR23278">
    <property type="entry name" value="SIDESTEP PROTEIN"/>
    <property type="match status" value="1"/>
</dbReference>
<comment type="caution">
    <text evidence="5">The sequence shown here is derived from an EMBL/GenBank/DDBJ whole genome shotgun (WGS) entry which is preliminary data.</text>
</comment>
<name>A0A9J6G492_HAELO</name>
<feature type="domain" description="Ig-like" evidence="4">
    <location>
        <begin position="238"/>
        <end position="337"/>
    </location>
</feature>
<dbReference type="PANTHER" id="PTHR23278:SF19">
    <property type="entry name" value="OBSCURIN"/>
    <property type="match status" value="1"/>
</dbReference>
<feature type="domain" description="Ig-like" evidence="4">
    <location>
        <begin position="107"/>
        <end position="231"/>
    </location>
</feature>
<evidence type="ECO:0000313" key="5">
    <source>
        <dbReference type="EMBL" id="KAH9369244.1"/>
    </source>
</evidence>
<dbReference type="InterPro" id="IPR013098">
    <property type="entry name" value="Ig_I-set"/>
</dbReference>